<dbReference type="HOGENOM" id="CLU_440165_0_0_1"/>
<evidence type="ECO:0000313" key="2">
    <source>
        <dbReference type="EMBL" id="KIO09011.1"/>
    </source>
</evidence>
<keyword evidence="3" id="KW-1185">Reference proteome</keyword>
<dbReference type="Proteomes" id="UP000054217">
    <property type="component" value="Unassembled WGS sequence"/>
</dbReference>
<organism evidence="2 3">
    <name type="scientific">Pisolithus tinctorius Marx 270</name>
    <dbReference type="NCBI Taxonomy" id="870435"/>
    <lineage>
        <taxon>Eukaryota</taxon>
        <taxon>Fungi</taxon>
        <taxon>Dikarya</taxon>
        <taxon>Basidiomycota</taxon>
        <taxon>Agaricomycotina</taxon>
        <taxon>Agaricomycetes</taxon>
        <taxon>Agaricomycetidae</taxon>
        <taxon>Boletales</taxon>
        <taxon>Sclerodermatineae</taxon>
        <taxon>Pisolithaceae</taxon>
        <taxon>Pisolithus</taxon>
    </lineage>
</organism>
<sequence length="617" mass="68244">MTMTSALMARGQKRQCQRRMFILAALHQSSPCCNLRALIVVQVPLYYLSNMISPPPSPKMARKLPGNDIENEHQLSPPLSPKRSFAQDGFDPVDSKRRHVLLEGLNGQSLRRRLPLDPLAVLGMEDNSGCDMQWVDPDLHLSIPASPSCPDLRSFSQGKSWGQPCSATGKSMAGSVYTWPPAAQCDNPVRGLVPRRSGAGHDILCCSDDYQLSRSPSSLPLSENLMLDTPQTKHGYHSRSTRARTNSFAYVRCPPGDPPQATTAEDPLIGDMASPPLRLVCGPVENDGSCFSSSPVSPPGLSPYRPKLTRRSSDTNLIASGSVSLSLASGTQPLHTSEQPKSVPPIGAERSRVMRIISSRSPSEKSRLSFTRDSPTHDPSFYLWYPPLQSSNLASKSKPFLENEKSFDSLTHNPLQSVPISQEDFCRLLRQATNNRFASKIFSPLNPLRNSTPPFHLAADPTYISRMPSLTYMPSLRYTQSPAMRVRTACDIHQSSRFEEVCTHCQECKRDSVGKRLLAFKYRQRSLQKHRSYDFGLPIPGHVPLDMLGGFDCDERSLWAEVAAVTPAEPFSRNGSSTAFGGSTGRILDTHAFEDDFPEVPDEDMLTHMSLREVSVY</sequence>
<dbReference type="OrthoDB" id="2666887at2759"/>
<proteinExistence type="predicted"/>
<feature type="region of interest" description="Disordered" evidence="1">
    <location>
        <begin position="289"/>
        <end position="309"/>
    </location>
</feature>
<evidence type="ECO:0000256" key="1">
    <source>
        <dbReference type="SAM" id="MobiDB-lite"/>
    </source>
</evidence>
<dbReference type="AlphaFoldDB" id="A0A0C3PK53"/>
<name>A0A0C3PK53_PISTI</name>
<feature type="compositionally biased region" description="Polar residues" evidence="1">
    <location>
        <begin position="331"/>
        <end position="340"/>
    </location>
</feature>
<gene>
    <name evidence="2" type="ORF">M404DRAFT_304009</name>
</gene>
<accession>A0A0C3PK53</accession>
<reference evidence="2 3" key="1">
    <citation type="submission" date="2014-04" db="EMBL/GenBank/DDBJ databases">
        <authorList>
            <consortium name="DOE Joint Genome Institute"/>
            <person name="Kuo A."/>
            <person name="Kohler A."/>
            <person name="Costa M.D."/>
            <person name="Nagy L.G."/>
            <person name="Floudas D."/>
            <person name="Copeland A."/>
            <person name="Barry K.W."/>
            <person name="Cichocki N."/>
            <person name="Veneault-Fourrey C."/>
            <person name="LaButti K."/>
            <person name="Lindquist E.A."/>
            <person name="Lipzen A."/>
            <person name="Lundell T."/>
            <person name="Morin E."/>
            <person name="Murat C."/>
            <person name="Sun H."/>
            <person name="Tunlid A."/>
            <person name="Henrissat B."/>
            <person name="Grigoriev I.V."/>
            <person name="Hibbett D.S."/>
            <person name="Martin F."/>
            <person name="Nordberg H.P."/>
            <person name="Cantor M.N."/>
            <person name="Hua S.X."/>
        </authorList>
    </citation>
    <scope>NUCLEOTIDE SEQUENCE [LARGE SCALE GENOMIC DNA]</scope>
    <source>
        <strain evidence="2 3">Marx 270</strain>
    </source>
</reference>
<feature type="region of interest" description="Disordered" evidence="1">
    <location>
        <begin position="58"/>
        <end position="83"/>
    </location>
</feature>
<reference evidence="3" key="2">
    <citation type="submission" date="2015-01" db="EMBL/GenBank/DDBJ databases">
        <title>Evolutionary Origins and Diversification of the Mycorrhizal Mutualists.</title>
        <authorList>
            <consortium name="DOE Joint Genome Institute"/>
            <consortium name="Mycorrhizal Genomics Consortium"/>
            <person name="Kohler A."/>
            <person name="Kuo A."/>
            <person name="Nagy L.G."/>
            <person name="Floudas D."/>
            <person name="Copeland A."/>
            <person name="Barry K.W."/>
            <person name="Cichocki N."/>
            <person name="Veneault-Fourrey C."/>
            <person name="LaButti K."/>
            <person name="Lindquist E.A."/>
            <person name="Lipzen A."/>
            <person name="Lundell T."/>
            <person name="Morin E."/>
            <person name="Murat C."/>
            <person name="Riley R."/>
            <person name="Ohm R."/>
            <person name="Sun H."/>
            <person name="Tunlid A."/>
            <person name="Henrissat B."/>
            <person name="Grigoriev I.V."/>
            <person name="Hibbett D.S."/>
            <person name="Martin F."/>
        </authorList>
    </citation>
    <scope>NUCLEOTIDE SEQUENCE [LARGE SCALE GENOMIC DNA]</scope>
    <source>
        <strain evidence="3">Marx 270</strain>
    </source>
</reference>
<dbReference type="EMBL" id="KN831955">
    <property type="protein sequence ID" value="KIO09011.1"/>
    <property type="molecule type" value="Genomic_DNA"/>
</dbReference>
<dbReference type="InParanoid" id="A0A0C3PK53"/>
<feature type="region of interest" description="Disordered" evidence="1">
    <location>
        <begin position="329"/>
        <end position="351"/>
    </location>
</feature>
<evidence type="ECO:0000313" key="3">
    <source>
        <dbReference type="Proteomes" id="UP000054217"/>
    </source>
</evidence>
<protein>
    <submittedName>
        <fullName evidence="2">Uncharacterized protein</fullName>
    </submittedName>
</protein>